<dbReference type="AlphaFoldDB" id="A0A0E9WCG0"/>
<proteinExistence type="predicted"/>
<accession>A0A0E9WCG0</accession>
<name>A0A0E9WCG0_ANGAN</name>
<sequence length="28" mass="3366">MWCTFRLKKCQSKNISTENTNKYLNWAG</sequence>
<reference evidence="1" key="1">
    <citation type="submission" date="2014-11" db="EMBL/GenBank/DDBJ databases">
        <authorList>
            <person name="Amaro Gonzalez C."/>
        </authorList>
    </citation>
    <scope>NUCLEOTIDE SEQUENCE</scope>
</reference>
<protein>
    <submittedName>
        <fullName evidence="1">Uncharacterized protein</fullName>
    </submittedName>
</protein>
<organism evidence="1">
    <name type="scientific">Anguilla anguilla</name>
    <name type="common">European freshwater eel</name>
    <name type="synonym">Muraena anguilla</name>
    <dbReference type="NCBI Taxonomy" id="7936"/>
    <lineage>
        <taxon>Eukaryota</taxon>
        <taxon>Metazoa</taxon>
        <taxon>Chordata</taxon>
        <taxon>Craniata</taxon>
        <taxon>Vertebrata</taxon>
        <taxon>Euteleostomi</taxon>
        <taxon>Actinopterygii</taxon>
        <taxon>Neopterygii</taxon>
        <taxon>Teleostei</taxon>
        <taxon>Anguilliformes</taxon>
        <taxon>Anguillidae</taxon>
        <taxon>Anguilla</taxon>
    </lineage>
</organism>
<evidence type="ECO:0000313" key="1">
    <source>
        <dbReference type="EMBL" id="JAH87178.1"/>
    </source>
</evidence>
<dbReference type="EMBL" id="GBXM01021399">
    <property type="protein sequence ID" value="JAH87178.1"/>
    <property type="molecule type" value="Transcribed_RNA"/>
</dbReference>
<reference evidence="1" key="2">
    <citation type="journal article" date="2015" name="Fish Shellfish Immunol.">
        <title>Early steps in the European eel (Anguilla anguilla)-Vibrio vulnificus interaction in the gills: Role of the RtxA13 toxin.</title>
        <authorList>
            <person name="Callol A."/>
            <person name="Pajuelo D."/>
            <person name="Ebbesson L."/>
            <person name="Teles M."/>
            <person name="MacKenzie S."/>
            <person name="Amaro C."/>
        </authorList>
    </citation>
    <scope>NUCLEOTIDE SEQUENCE</scope>
</reference>